<evidence type="ECO:0000256" key="1">
    <source>
        <dbReference type="SAM" id="MobiDB-lite"/>
    </source>
</evidence>
<proteinExistence type="predicted"/>
<dbReference type="EMBL" id="BAAANF010000022">
    <property type="protein sequence ID" value="GAA1709115.1"/>
    <property type="molecule type" value="Genomic_DNA"/>
</dbReference>
<accession>A0ABN2IPP9</accession>
<feature type="region of interest" description="Disordered" evidence="1">
    <location>
        <begin position="74"/>
        <end position="97"/>
    </location>
</feature>
<feature type="transmembrane region" description="Helical" evidence="2">
    <location>
        <begin position="44"/>
        <end position="65"/>
    </location>
</feature>
<organism evidence="3 4">
    <name type="scientific">Kribbella yunnanensis</name>
    <dbReference type="NCBI Taxonomy" id="190194"/>
    <lineage>
        <taxon>Bacteria</taxon>
        <taxon>Bacillati</taxon>
        <taxon>Actinomycetota</taxon>
        <taxon>Actinomycetes</taxon>
        <taxon>Propionibacteriales</taxon>
        <taxon>Kribbellaceae</taxon>
        <taxon>Kribbella</taxon>
    </lineage>
</organism>
<keyword evidence="2" id="KW-0472">Membrane</keyword>
<evidence type="ECO:0000313" key="4">
    <source>
        <dbReference type="Proteomes" id="UP001500280"/>
    </source>
</evidence>
<evidence type="ECO:0000256" key="2">
    <source>
        <dbReference type="SAM" id="Phobius"/>
    </source>
</evidence>
<keyword evidence="4" id="KW-1185">Reference proteome</keyword>
<dbReference type="Proteomes" id="UP001500280">
    <property type="component" value="Unassembled WGS sequence"/>
</dbReference>
<reference evidence="3 4" key="1">
    <citation type="journal article" date="2019" name="Int. J. Syst. Evol. Microbiol.">
        <title>The Global Catalogue of Microorganisms (GCM) 10K type strain sequencing project: providing services to taxonomists for standard genome sequencing and annotation.</title>
        <authorList>
            <consortium name="The Broad Institute Genomics Platform"/>
            <consortium name="The Broad Institute Genome Sequencing Center for Infectious Disease"/>
            <person name="Wu L."/>
            <person name="Ma J."/>
        </authorList>
    </citation>
    <scope>NUCLEOTIDE SEQUENCE [LARGE SCALE GENOMIC DNA]</scope>
    <source>
        <strain evidence="3 4">JCM 14307</strain>
    </source>
</reference>
<dbReference type="RefSeq" id="WP_344160896.1">
    <property type="nucleotide sequence ID" value="NZ_BAAANF010000022.1"/>
</dbReference>
<name>A0ABN2IPP9_9ACTN</name>
<protein>
    <recommendedName>
        <fullName evidence="5">DUF4352 domain-containing protein</fullName>
    </recommendedName>
</protein>
<evidence type="ECO:0000313" key="3">
    <source>
        <dbReference type="EMBL" id="GAA1709115.1"/>
    </source>
</evidence>
<keyword evidence="2" id="KW-0812">Transmembrane</keyword>
<evidence type="ECO:0008006" key="5">
    <source>
        <dbReference type="Google" id="ProtNLM"/>
    </source>
</evidence>
<comment type="caution">
    <text evidence="3">The sequence shown here is derived from an EMBL/GenBank/DDBJ whole genome shotgun (WGS) entry which is preliminary data.</text>
</comment>
<keyword evidence="2" id="KW-1133">Transmembrane helix</keyword>
<sequence length="229" mass="23736">MTDLPALNDLKGLLRTAAAEAENVSVDGSALLPHIRRRRRVRSAAVGVGGVAVATTLAIGAYAVLPGPAVVEQPPVSGGPTKPAGGPTSAKSGDGLRCGSSVVVTGRSGTSELLVSQSMMQETMKREGDGWRGTLSVKVTNTAKVTLYGGNPPQDYLVAQEKGKAGTVLGRAKVTLARDSTVLQPGQSKWKDDVPFLVTSCDGKRMPGGWYLVYLEGKSTVAVGRVHLS</sequence>
<gene>
    <name evidence="3" type="ORF">GCM10009745_66280</name>
</gene>